<dbReference type="PRINTS" id="PR00032">
    <property type="entry name" value="HTHARAC"/>
</dbReference>
<dbReference type="Pfam" id="PF12833">
    <property type="entry name" value="HTH_18"/>
    <property type="match status" value="1"/>
</dbReference>
<keyword evidence="1" id="KW-0805">Transcription regulation</keyword>
<feature type="transmembrane region" description="Helical" evidence="4">
    <location>
        <begin position="142"/>
        <end position="162"/>
    </location>
</feature>
<accession>A0ABW5N107</accession>
<dbReference type="InterPro" id="IPR020449">
    <property type="entry name" value="Tscrpt_reg_AraC-type_HTH"/>
</dbReference>
<evidence type="ECO:0000313" key="6">
    <source>
        <dbReference type="EMBL" id="MFD2588273.1"/>
    </source>
</evidence>
<dbReference type="InterPro" id="IPR009057">
    <property type="entry name" value="Homeodomain-like_sf"/>
</dbReference>
<organism evidence="6 7">
    <name type="scientific">Croceitalea marina</name>
    <dbReference type="NCBI Taxonomy" id="1775166"/>
    <lineage>
        <taxon>Bacteria</taxon>
        <taxon>Pseudomonadati</taxon>
        <taxon>Bacteroidota</taxon>
        <taxon>Flavobacteriia</taxon>
        <taxon>Flavobacteriales</taxon>
        <taxon>Flavobacteriaceae</taxon>
        <taxon>Croceitalea</taxon>
    </lineage>
</organism>
<dbReference type="SUPFAM" id="SSF46689">
    <property type="entry name" value="Homeodomain-like"/>
    <property type="match status" value="1"/>
</dbReference>
<feature type="transmembrane region" description="Helical" evidence="4">
    <location>
        <begin position="174"/>
        <end position="195"/>
    </location>
</feature>
<gene>
    <name evidence="6" type="ORF">ACFSQJ_15135</name>
</gene>
<protein>
    <submittedName>
        <fullName evidence="6">Helix-turn-helix domain-containing protein</fullName>
    </submittedName>
</protein>
<feature type="transmembrane region" description="Helical" evidence="4">
    <location>
        <begin position="68"/>
        <end position="87"/>
    </location>
</feature>
<keyword evidence="4" id="KW-0472">Membrane</keyword>
<dbReference type="SMART" id="SM00342">
    <property type="entry name" value="HTH_ARAC"/>
    <property type="match status" value="1"/>
</dbReference>
<dbReference type="PANTHER" id="PTHR43280">
    <property type="entry name" value="ARAC-FAMILY TRANSCRIPTIONAL REGULATOR"/>
    <property type="match status" value="1"/>
</dbReference>
<dbReference type="PROSITE" id="PS00041">
    <property type="entry name" value="HTH_ARAC_FAMILY_1"/>
    <property type="match status" value="1"/>
</dbReference>
<evidence type="ECO:0000259" key="5">
    <source>
        <dbReference type="PROSITE" id="PS01124"/>
    </source>
</evidence>
<dbReference type="InterPro" id="IPR018060">
    <property type="entry name" value="HTH_AraC"/>
</dbReference>
<feature type="transmembrane region" description="Helical" evidence="4">
    <location>
        <begin position="207"/>
        <end position="225"/>
    </location>
</feature>
<feature type="domain" description="HTH araC/xylS-type" evidence="5">
    <location>
        <begin position="263"/>
        <end position="363"/>
    </location>
</feature>
<keyword evidence="2" id="KW-0238">DNA-binding</keyword>
<evidence type="ECO:0000256" key="3">
    <source>
        <dbReference type="ARBA" id="ARBA00023163"/>
    </source>
</evidence>
<keyword evidence="3" id="KW-0804">Transcription</keyword>
<dbReference type="Gene3D" id="1.10.10.60">
    <property type="entry name" value="Homeodomain-like"/>
    <property type="match status" value="2"/>
</dbReference>
<feature type="transmembrane region" description="Helical" evidence="4">
    <location>
        <begin position="36"/>
        <end position="56"/>
    </location>
</feature>
<feature type="transmembrane region" description="Helical" evidence="4">
    <location>
        <begin position="6"/>
        <end position="24"/>
    </location>
</feature>
<evidence type="ECO:0000256" key="1">
    <source>
        <dbReference type="ARBA" id="ARBA00023015"/>
    </source>
</evidence>
<keyword evidence="4" id="KW-0812">Transmembrane</keyword>
<keyword evidence="4" id="KW-1133">Transmembrane helix</keyword>
<proteinExistence type="predicted"/>
<keyword evidence="7" id="KW-1185">Reference proteome</keyword>
<feature type="transmembrane region" description="Helical" evidence="4">
    <location>
        <begin position="99"/>
        <end position="118"/>
    </location>
</feature>
<dbReference type="PROSITE" id="PS01124">
    <property type="entry name" value="HTH_ARAC_FAMILY_2"/>
    <property type="match status" value="1"/>
</dbReference>
<evidence type="ECO:0000313" key="7">
    <source>
        <dbReference type="Proteomes" id="UP001597526"/>
    </source>
</evidence>
<dbReference type="RefSeq" id="WP_377767800.1">
    <property type="nucleotide sequence ID" value="NZ_JBHULB010000076.1"/>
</dbReference>
<evidence type="ECO:0000256" key="2">
    <source>
        <dbReference type="ARBA" id="ARBA00023125"/>
    </source>
</evidence>
<comment type="caution">
    <text evidence="6">The sequence shown here is derived from an EMBL/GenBank/DDBJ whole genome shotgun (WGS) entry which is preliminary data.</text>
</comment>
<dbReference type="Proteomes" id="UP001597526">
    <property type="component" value="Unassembled WGS sequence"/>
</dbReference>
<name>A0ABW5N107_9FLAO</name>
<dbReference type="EMBL" id="JBHULB010000076">
    <property type="protein sequence ID" value="MFD2588273.1"/>
    <property type="molecule type" value="Genomic_DNA"/>
</dbReference>
<sequence length="367" mass="43121">MSWYIILFLCFSILGVFLSAIFFFKKTGDRWANRLFSVFIILFSFELILNCLKWSGHLYIGNTIHLTFSNFPLWIAYGPLIYIYIRRILKGSKLKPKDLFFLTPILVTVALISPFYILNASEKLTVFQQGSFYKVSWIDANYIWLEIIVMFFYGFLILNQFGLGKRPGFKENRWLTYLATGYFGFVIAFFLYIFLVRFELMHPKYDYFVDIAIVFFISMVTFLVFSQPKIFEGKSIKEIIPFIKYKKTGLSDALAIELKNKLESIMKNERPYLNNELRLNDLAASLNLSRNHTSQIINQYFNLSFFDFVNKYRIEEAKKLLVNSNNNSTVTQIAYDVGFNNRASFYKAFKKFEGLNPSQYLQPQHAS</sequence>
<dbReference type="PANTHER" id="PTHR43280:SF29">
    <property type="entry name" value="ARAC-FAMILY TRANSCRIPTIONAL REGULATOR"/>
    <property type="match status" value="1"/>
</dbReference>
<evidence type="ECO:0000256" key="4">
    <source>
        <dbReference type="SAM" id="Phobius"/>
    </source>
</evidence>
<reference evidence="7" key="1">
    <citation type="journal article" date="2019" name="Int. J. Syst. Evol. Microbiol.">
        <title>The Global Catalogue of Microorganisms (GCM) 10K type strain sequencing project: providing services to taxonomists for standard genome sequencing and annotation.</title>
        <authorList>
            <consortium name="The Broad Institute Genomics Platform"/>
            <consortium name="The Broad Institute Genome Sequencing Center for Infectious Disease"/>
            <person name="Wu L."/>
            <person name="Ma J."/>
        </authorList>
    </citation>
    <scope>NUCLEOTIDE SEQUENCE [LARGE SCALE GENOMIC DNA]</scope>
    <source>
        <strain evidence="7">KCTC 52368</strain>
    </source>
</reference>
<dbReference type="InterPro" id="IPR018062">
    <property type="entry name" value="HTH_AraC-typ_CS"/>
</dbReference>